<organism evidence="2 3">
    <name type="scientific">Helicobacter cetorum (strain ATCC BAA-540 / CCUG 52418 / MIT 99-5656)</name>
    <dbReference type="NCBI Taxonomy" id="1163745"/>
    <lineage>
        <taxon>Bacteria</taxon>
        <taxon>Pseudomonadati</taxon>
        <taxon>Campylobacterota</taxon>
        <taxon>Epsilonproteobacteria</taxon>
        <taxon>Campylobacterales</taxon>
        <taxon>Helicobacteraceae</taxon>
        <taxon>Helicobacter</taxon>
    </lineage>
</organism>
<keyword evidence="1" id="KW-0472">Membrane</keyword>
<reference evidence="2 3" key="1">
    <citation type="journal article" date="2013" name="PLoS ONE">
        <title>Sequence Divergence and Conservation in Genomes ofHelicobacter cetorum Strains from a Dolphin and a Whale.</title>
        <authorList>
            <person name="Kersulyte D."/>
            <person name="Rossi M."/>
            <person name="Berg D.E."/>
        </authorList>
    </citation>
    <scope>NUCLEOTIDE SEQUENCE [LARGE SCALE GENOMIC DNA]</scope>
    <source>
        <strain evidence="2 3">MIT 99-5656</strain>
    </source>
</reference>
<dbReference type="RefSeq" id="WP_014658730.1">
    <property type="nucleotide sequence ID" value="NC_017735.1"/>
</dbReference>
<name>I0EQI3_HELCM</name>
<dbReference type="PATRIC" id="fig|1163745.3.peg.180"/>
<dbReference type="KEGG" id="hcm:HCD_00850"/>
<dbReference type="Proteomes" id="UP000005013">
    <property type="component" value="Chromosome"/>
</dbReference>
<evidence type="ECO:0000256" key="1">
    <source>
        <dbReference type="SAM" id="Phobius"/>
    </source>
</evidence>
<sequence>MACKFCPKVRKTDWIFIFIAAVAFYIASKLEDTSPKKTSLAIHNETDKERKERFEALQRACLLNKDKRACEKVFSH</sequence>
<accession>I0EQI3</accession>
<feature type="transmembrane region" description="Helical" evidence="1">
    <location>
        <begin position="12"/>
        <end position="28"/>
    </location>
</feature>
<keyword evidence="3" id="KW-1185">Reference proteome</keyword>
<gene>
    <name evidence="2" type="ordered locus">HCD_00850</name>
</gene>
<evidence type="ECO:0000313" key="3">
    <source>
        <dbReference type="Proteomes" id="UP000005013"/>
    </source>
</evidence>
<dbReference type="STRING" id="1163745.HCD_00850"/>
<keyword evidence="1" id="KW-0812">Transmembrane</keyword>
<keyword evidence="1" id="KW-1133">Transmembrane helix</keyword>
<dbReference type="OrthoDB" id="5329265at2"/>
<protein>
    <submittedName>
        <fullName evidence="2">Uncharacterized protein</fullName>
    </submittedName>
</protein>
<dbReference type="EMBL" id="CP003481">
    <property type="protein sequence ID" value="AFI05202.1"/>
    <property type="molecule type" value="Genomic_DNA"/>
</dbReference>
<evidence type="ECO:0000313" key="2">
    <source>
        <dbReference type="EMBL" id="AFI05202.1"/>
    </source>
</evidence>
<proteinExistence type="predicted"/>
<dbReference type="HOGENOM" id="CLU_189067_0_0_7"/>
<dbReference type="AlphaFoldDB" id="I0EQI3"/>